<accession>A0A846MT25</accession>
<feature type="transmembrane region" description="Helical" evidence="1">
    <location>
        <begin position="67"/>
        <end position="89"/>
    </location>
</feature>
<organism evidence="2 3">
    <name type="scientific">Thermonema lapsum</name>
    <dbReference type="NCBI Taxonomy" id="28195"/>
    <lineage>
        <taxon>Bacteria</taxon>
        <taxon>Pseudomonadati</taxon>
        <taxon>Bacteroidota</taxon>
        <taxon>Cytophagia</taxon>
        <taxon>Cytophagales</taxon>
        <taxon>Thermonemataceae</taxon>
        <taxon>Thermonema</taxon>
    </lineage>
</organism>
<keyword evidence="1" id="KW-0472">Membrane</keyword>
<comment type="caution">
    <text evidence="2">The sequence shown here is derived from an EMBL/GenBank/DDBJ whole genome shotgun (WGS) entry which is preliminary data.</text>
</comment>
<gene>
    <name evidence="2" type="ORF">FHS56_002130</name>
</gene>
<name>A0A846MT25_9BACT</name>
<keyword evidence="3" id="KW-1185">Reference proteome</keyword>
<dbReference type="AlphaFoldDB" id="A0A846MT25"/>
<dbReference type="RefSeq" id="WP_166920527.1">
    <property type="nucleotide sequence ID" value="NZ_JAASRN010000003.1"/>
</dbReference>
<feature type="transmembrane region" description="Helical" evidence="1">
    <location>
        <begin position="95"/>
        <end position="117"/>
    </location>
</feature>
<reference evidence="2 3" key="1">
    <citation type="submission" date="2020-03" db="EMBL/GenBank/DDBJ databases">
        <title>Genomic Encyclopedia of Type Strains, Phase IV (KMG-IV): sequencing the most valuable type-strain genomes for metagenomic binning, comparative biology and taxonomic classification.</title>
        <authorList>
            <person name="Goeker M."/>
        </authorList>
    </citation>
    <scope>NUCLEOTIDE SEQUENCE [LARGE SCALE GENOMIC DNA]</scope>
    <source>
        <strain evidence="2 3">DSM 5718</strain>
    </source>
</reference>
<dbReference type="Proteomes" id="UP000537126">
    <property type="component" value="Unassembled WGS sequence"/>
</dbReference>
<proteinExistence type="predicted"/>
<feature type="transmembrane region" description="Helical" evidence="1">
    <location>
        <begin position="5"/>
        <end position="22"/>
    </location>
</feature>
<sequence length="124" mass="14539">MKQPWISYLSLSSAAALFFFIGEHYQWVWLPAERWWVLIFILAISFISTLLHRLGVKEKDPHTLQKAFFTSLTLRLFLSLGFVGIFLWQGVSHPFGFITLFFVLYFLFVGFEIYHLLTNLPSDS</sequence>
<feature type="transmembrane region" description="Helical" evidence="1">
    <location>
        <begin position="34"/>
        <end position="55"/>
    </location>
</feature>
<evidence type="ECO:0000256" key="1">
    <source>
        <dbReference type="SAM" id="Phobius"/>
    </source>
</evidence>
<protein>
    <submittedName>
        <fullName evidence="2">Uncharacterized protein</fullName>
    </submittedName>
</protein>
<evidence type="ECO:0000313" key="2">
    <source>
        <dbReference type="EMBL" id="NIK74605.1"/>
    </source>
</evidence>
<keyword evidence="1" id="KW-0812">Transmembrane</keyword>
<evidence type="ECO:0000313" key="3">
    <source>
        <dbReference type="Proteomes" id="UP000537126"/>
    </source>
</evidence>
<keyword evidence="1" id="KW-1133">Transmembrane helix</keyword>
<dbReference type="EMBL" id="JAASRN010000003">
    <property type="protein sequence ID" value="NIK74605.1"/>
    <property type="molecule type" value="Genomic_DNA"/>
</dbReference>